<comment type="caution">
    <text evidence="1">The sequence shown here is derived from an EMBL/GenBank/DDBJ whole genome shotgun (WGS) entry which is preliminary data.</text>
</comment>
<gene>
    <name evidence="1" type="ORF">P3W55_04635</name>
</gene>
<accession>A0AAW6P1A6</accession>
<dbReference type="Proteomes" id="UP001220662">
    <property type="component" value="Unassembled WGS sequence"/>
</dbReference>
<evidence type="ECO:0000313" key="1">
    <source>
        <dbReference type="EMBL" id="MDF3840991.1"/>
    </source>
</evidence>
<name>A0AAW6P1A6_9PSED</name>
<sequence length="55" mass="6013">MAGLPYASLSASSLNSRRTAIAPLVDLSVTINGDKGHRRDLDETRLIVSYTLPLW</sequence>
<dbReference type="RefSeq" id="WP_143096590.1">
    <property type="nucleotide sequence ID" value="NZ_BGPP01000005.1"/>
</dbReference>
<dbReference type="AlphaFoldDB" id="A0AAW6P1A6"/>
<dbReference type="GeneID" id="72999311"/>
<proteinExistence type="predicted"/>
<protein>
    <submittedName>
        <fullName evidence="1">OprD family porin</fullName>
    </submittedName>
</protein>
<organism evidence="1 2">
    <name type="scientific">Pseudomonas citronellolis</name>
    <dbReference type="NCBI Taxonomy" id="53408"/>
    <lineage>
        <taxon>Bacteria</taxon>
        <taxon>Pseudomonadati</taxon>
        <taxon>Pseudomonadota</taxon>
        <taxon>Gammaproteobacteria</taxon>
        <taxon>Pseudomonadales</taxon>
        <taxon>Pseudomonadaceae</taxon>
        <taxon>Pseudomonas</taxon>
    </lineage>
</organism>
<reference evidence="1" key="1">
    <citation type="submission" date="2023-03" db="EMBL/GenBank/DDBJ databases">
        <title>Draft assemblies of triclosan tolerant bacteria isolated from returned activated sludge.</title>
        <authorList>
            <person name="Van Hamelsveld S."/>
        </authorList>
    </citation>
    <scope>NUCLEOTIDE SEQUENCE</scope>
    <source>
        <strain evidence="1">GW210015_S63</strain>
    </source>
</reference>
<evidence type="ECO:0000313" key="2">
    <source>
        <dbReference type="Proteomes" id="UP001220662"/>
    </source>
</evidence>
<dbReference type="EMBL" id="JARJLR010000094">
    <property type="protein sequence ID" value="MDF3840991.1"/>
    <property type="molecule type" value="Genomic_DNA"/>
</dbReference>